<dbReference type="OrthoDB" id="4762412at2"/>
<dbReference type="RefSeq" id="WP_090166384.1">
    <property type="nucleotide sequence ID" value="NZ_FOFB01000005.1"/>
</dbReference>
<proteinExistence type="predicted"/>
<accession>A0A1H9D1C6</accession>
<dbReference type="SUPFAM" id="SSF55816">
    <property type="entry name" value="5'-nucleotidase (syn. UDP-sugar hydrolase), C-terminal domain"/>
    <property type="match status" value="1"/>
</dbReference>
<dbReference type="PANTHER" id="PTHR11575">
    <property type="entry name" value="5'-NUCLEOTIDASE-RELATED"/>
    <property type="match status" value="1"/>
</dbReference>
<dbReference type="InterPro" id="IPR006179">
    <property type="entry name" value="5_nucleotidase/apyrase"/>
</dbReference>
<dbReference type="InterPro" id="IPR008334">
    <property type="entry name" value="5'-Nucleotdase_C"/>
</dbReference>
<organism evidence="3 4">
    <name type="scientific">Neolewinella agarilytica</name>
    <dbReference type="NCBI Taxonomy" id="478744"/>
    <lineage>
        <taxon>Bacteria</taxon>
        <taxon>Pseudomonadati</taxon>
        <taxon>Bacteroidota</taxon>
        <taxon>Saprospiria</taxon>
        <taxon>Saprospirales</taxon>
        <taxon>Lewinellaceae</taxon>
        <taxon>Neolewinella</taxon>
    </lineage>
</organism>
<evidence type="ECO:0000313" key="3">
    <source>
        <dbReference type="EMBL" id="SEQ07177.1"/>
    </source>
</evidence>
<reference evidence="4" key="1">
    <citation type="submission" date="2016-10" db="EMBL/GenBank/DDBJ databases">
        <authorList>
            <person name="Varghese N."/>
            <person name="Submissions S."/>
        </authorList>
    </citation>
    <scope>NUCLEOTIDE SEQUENCE [LARGE SCALE GENOMIC DNA]</scope>
    <source>
        <strain evidence="4">DSM 24740</strain>
    </source>
</reference>
<evidence type="ECO:0000313" key="4">
    <source>
        <dbReference type="Proteomes" id="UP000199021"/>
    </source>
</evidence>
<protein>
    <submittedName>
        <fullName evidence="3">5'-nucleotidase, C-terminal domain</fullName>
    </submittedName>
</protein>
<dbReference type="Proteomes" id="UP000199021">
    <property type="component" value="Unassembled WGS sequence"/>
</dbReference>
<dbReference type="PROSITE" id="PS51257">
    <property type="entry name" value="PROKAR_LIPOPROTEIN"/>
    <property type="match status" value="1"/>
</dbReference>
<dbReference type="GO" id="GO:0009166">
    <property type="term" value="P:nucleotide catabolic process"/>
    <property type="evidence" value="ECO:0007669"/>
    <property type="project" value="InterPro"/>
</dbReference>
<sequence length="256" mass="27353">MKHYLIYIASLSLLFSSSCGSLSAPSVQPRLYNITRSIDAGDGAQVQGDDGTAKMAATIAPYKAQLDAKMNRQLATLATPLTKDGAESTIGNWMADLMMAAAKDRFPGKDIAFATANSGGIRVREIGTGPLLVSEIYEMMPFDNELVLLDLSGAEMKAFISHIANSGGWPVSEELSVQLKNDKLMVRVSGKEIDPDARYLVATVDYVANGGSGSSMVKGKPQVSSNEKVRDLLIEYAAKATAPISVKAEGKRMSLR</sequence>
<evidence type="ECO:0000259" key="2">
    <source>
        <dbReference type="Pfam" id="PF02872"/>
    </source>
</evidence>
<dbReference type="Pfam" id="PF02872">
    <property type="entry name" value="5_nucleotid_C"/>
    <property type="match status" value="1"/>
</dbReference>
<name>A0A1H9D1C6_9BACT</name>
<dbReference type="InParanoid" id="A0A1H9D1C6"/>
<feature type="signal peptide" evidence="1">
    <location>
        <begin position="1"/>
        <end position="23"/>
    </location>
</feature>
<dbReference type="Gene3D" id="3.90.780.10">
    <property type="entry name" value="5'-Nucleotidase, C-terminal domain"/>
    <property type="match status" value="1"/>
</dbReference>
<dbReference type="AlphaFoldDB" id="A0A1H9D1C6"/>
<dbReference type="InterPro" id="IPR036907">
    <property type="entry name" value="5'-Nucleotdase_C_sf"/>
</dbReference>
<keyword evidence="1" id="KW-0732">Signal</keyword>
<dbReference type="PRINTS" id="PR01607">
    <property type="entry name" value="APYRASEFAMLY"/>
</dbReference>
<dbReference type="PANTHER" id="PTHR11575:SF24">
    <property type="entry name" value="5'-NUCLEOTIDASE"/>
    <property type="match status" value="1"/>
</dbReference>
<dbReference type="STRING" id="478744.SAMN05444359_105102"/>
<feature type="chain" id="PRO_5011669170" evidence="1">
    <location>
        <begin position="24"/>
        <end position="256"/>
    </location>
</feature>
<gene>
    <name evidence="3" type="ORF">SAMN05444359_105102</name>
</gene>
<dbReference type="GO" id="GO:0016787">
    <property type="term" value="F:hydrolase activity"/>
    <property type="evidence" value="ECO:0007669"/>
    <property type="project" value="InterPro"/>
</dbReference>
<feature type="domain" description="5'-Nucleotidase C-terminal" evidence="2">
    <location>
        <begin position="82"/>
        <end position="218"/>
    </location>
</feature>
<evidence type="ECO:0000256" key="1">
    <source>
        <dbReference type="SAM" id="SignalP"/>
    </source>
</evidence>
<dbReference type="EMBL" id="FOFB01000005">
    <property type="protein sequence ID" value="SEQ07177.1"/>
    <property type="molecule type" value="Genomic_DNA"/>
</dbReference>
<keyword evidence="4" id="KW-1185">Reference proteome</keyword>